<evidence type="ECO:0000313" key="2">
    <source>
        <dbReference type="EMBL" id="KAK9781545.1"/>
    </source>
</evidence>
<evidence type="ECO:0000313" key="3">
    <source>
        <dbReference type="Proteomes" id="UP001465668"/>
    </source>
</evidence>
<keyword evidence="3" id="KW-1185">Reference proteome</keyword>
<dbReference type="Gene3D" id="3.40.50.720">
    <property type="entry name" value="NAD(P)-binding Rossmann-like Domain"/>
    <property type="match status" value="1"/>
</dbReference>
<organism evidence="2 3">
    <name type="scientific">Seiridium cardinale</name>
    <dbReference type="NCBI Taxonomy" id="138064"/>
    <lineage>
        <taxon>Eukaryota</taxon>
        <taxon>Fungi</taxon>
        <taxon>Dikarya</taxon>
        <taxon>Ascomycota</taxon>
        <taxon>Pezizomycotina</taxon>
        <taxon>Sordariomycetes</taxon>
        <taxon>Xylariomycetidae</taxon>
        <taxon>Amphisphaeriales</taxon>
        <taxon>Sporocadaceae</taxon>
        <taxon>Seiridium</taxon>
    </lineage>
</organism>
<gene>
    <name evidence="2" type="ORF">SCAR479_01416</name>
</gene>
<dbReference type="InterPro" id="IPR036291">
    <property type="entry name" value="NAD(P)-bd_dom_sf"/>
</dbReference>
<dbReference type="EMBL" id="JARVKM010000003">
    <property type="protein sequence ID" value="KAK9781545.1"/>
    <property type="molecule type" value="Genomic_DNA"/>
</dbReference>
<accession>A0ABR2Y5K1</accession>
<dbReference type="SMART" id="SM00829">
    <property type="entry name" value="PKS_ER"/>
    <property type="match status" value="1"/>
</dbReference>
<reference evidence="2 3" key="1">
    <citation type="submission" date="2024-02" db="EMBL/GenBank/DDBJ databases">
        <title>First draft genome assembly of two strains of Seiridium cardinale.</title>
        <authorList>
            <person name="Emiliani G."/>
            <person name="Scali E."/>
        </authorList>
    </citation>
    <scope>NUCLEOTIDE SEQUENCE [LARGE SCALE GENOMIC DNA]</scope>
    <source>
        <strain evidence="2 3">BM-138-000479</strain>
    </source>
</reference>
<dbReference type="Pfam" id="PF13602">
    <property type="entry name" value="ADH_zinc_N_2"/>
    <property type="match status" value="1"/>
</dbReference>
<dbReference type="InterPro" id="IPR011032">
    <property type="entry name" value="GroES-like_sf"/>
</dbReference>
<evidence type="ECO:0000259" key="1">
    <source>
        <dbReference type="SMART" id="SM00829"/>
    </source>
</evidence>
<dbReference type="Proteomes" id="UP001465668">
    <property type="component" value="Unassembled WGS sequence"/>
</dbReference>
<feature type="domain" description="Enoyl reductase (ER)" evidence="1">
    <location>
        <begin position="16"/>
        <end position="303"/>
    </location>
</feature>
<dbReference type="InterPro" id="IPR051397">
    <property type="entry name" value="Zn-ADH-like_protein"/>
</dbReference>
<dbReference type="SUPFAM" id="SSF51735">
    <property type="entry name" value="NAD(P)-binding Rossmann-fold domains"/>
    <property type="match status" value="1"/>
</dbReference>
<dbReference type="PANTHER" id="PTHR43677:SF4">
    <property type="entry name" value="QUINONE OXIDOREDUCTASE-LIKE PROTEIN 2"/>
    <property type="match status" value="1"/>
</dbReference>
<sequence>MSTPIRKVVISICLWGLLVLYAGFNGGDVEPAGLTPGYCLVGTVVYVGLNCVSGLKVGDTIAALTVHNAQSERINLPEQYAIRVQPGIDLQQATALVLVWYTAMGMVKHVAKVTTGQRVFVHGCSGAMGYGIMKLCQMQGAKVYGTAPERNHTLIRQQGGKPFVYTDKGWIHAVQEIGGVDAVFDALGFESRDESWSILKSTGILIGYGGSLYKLTNETAASGRSITWAVTKLYLKYISLGGKRARLYVISKDDSTFEPHLQALFALNIKGRILVPIEKIWQLDQIREAHESWAKDPGVGSLLQVVQVTP</sequence>
<dbReference type="InterPro" id="IPR020843">
    <property type="entry name" value="ER"/>
</dbReference>
<comment type="caution">
    <text evidence="2">The sequence shown here is derived from an EMBL/GenBank/DDBJ whole genome shotgun (WGS) entry which is preliminary data.</text>
</comment>
<name>A0ABR2Y5K1_9PEZI</name>
<dbReference type="SUPFAM" id="SSF50129">
    <property type="entry name" value="GroES-like"/>
    <property type="match status" value="1"/>
</dbReference>
<protein>
    <submittedName>
        <fullName evidence="2">Zinc-binding dehydrogenase</fullName>
    </submittedName>
</protein>
<dbReference type="PANTHER" id="PTHR43677">
    <property type="entry name" value="SHORT-CHAIN DEHYDROGENASE/REDUCTASE"/>
    <property type="match status" value="1"/>
</dbReference>
<dbReference type="Gene3D" id="3.90.180.10">
    <property type="entry name" value="Medium-chain alcohol dehydrogenases, catalytic domain"/>
    <property type="match status" value="1"/>
</dbReference>
<proteinExistence type="predicted"/>